<protein>
    <submittedName>
        <fullName evidence="1">Uncharacterized protein</fullName>
    </submittedName>
</protein>
<proteinExistence type="predicted"/>
<evidence type="ECO:0000313" key="1">
    <source>
        <dbReference type="EMBL" id="KAJ9697226.1"/>
    </source>
</evidence>
<organism evidence="1 2">
    <name type="scientific">Vitis rotundifolia</name>
    <name type="common">Muscadine grape</name>
    <dbReference type="NCBI Taxonomy" id="103349"/>
    <lineage>
        <taxon>Eukaryota</taxon>
        <taxon>Viridiplantae</taxon>
        <taxon>Streptophyta</taxon>
        <taxon>Embryophyta</taxon>
        <taxon>Tracheophyta</taxon>
        <taxon>Spermatophyta</taxon>
        <taxon>Magnoliopsida</taxon>
        <taxon>eudicotyledons</taxon>
        <taxon>Gunneridae</taxon>
        <taxon>Pentapetalae</taxon>
        <taxon>rosids</taxon>
        <taxon>Vitales</taxon>
        <taxon>Vitaceae</taxon>
        <taxon>Viteae</taxon>
        <taxon>Vitis</taxon>
    </lineage>
</organism>
<keyword evidence="2" id="KW-1185">Reference proteome</keyword>
<name>A0AA39DTS0_VITRO</name>
<dbReference type="Proteomes" id="UP001168098">
    <property type="component" value="Unassembled WGS sequence"/>
</dbReference>
<sequence length="84" mass="9457">MESIHFHELGEMVTISSDDSMLSAYTPPTAPIDVLSREELDVFLEHFPTFTNMKPPTSHMNELIPILERIPVDVTAKFHGSCLT</sequence>
<evidence type="ECO:0000313" key="2">
    <source>
        <dbReference type="Proteomes" id="UP001168098"/>
    </source>
</evidence>
<accession>A0AA39DTS0</accession>
<comment type="caution">
    <text evidence="1">The sequence shown here is derived from an EMBL/GenBank/DDBJ whole genome shotgun (WGS) entry which is preliminary data.</text>
</comment>
<dbReference type="AlphaFoldDB" id="A0AA39DTS0"/>
<reference evidence="1 2" key="1">
    <citation type="journal article" date="2023" name="BMC Biotechnol.">
        <title>Vitis rotundifolia cv Carlos genome sequencing.</title>
        <authorList>
            <person name="Huff M."/>
            <person name="Hulse-Kemp A."/>
            <person name="Scheffler B."/>
            <person name="Youngblood R."/>
            <person name="Simpson S."/>
            <person name="Babiker E."/>
            <person name="Staton M."/>
        </authorList>
    </citation>
    <scope>NUCLEOTIDE SEQUENCE [LARGE SCALE GENOMIC DNA]</scope>
    <source>
        <tissue evidence="1">Leaf</tissue>
    </source>
</reference>
<gene>
    <name evidence="1" type="ORF">PVL29_009139</name>
</gene>
<dbReference type="EMBL" id="JARBHA010000007">
    <property type="protein sequence ID" value="KAJ9697226.1"/>
    <property type="molecule type" value="Genomic_DNA"/>
</dbReference>